<keyword evidence="4 5" id="KW-0472">Membrane</keyword>
<dbReference type="Proteomes" id="UP000052015">
    <property type="component" value="Unassembled WGS sequence"/>
</dbReference>
<evidence type="ECO:0000256" key="5">
    <source>
        <dbReference type="RuleBase" id="RU363041"/>
    </source>
</evidence>
<sequence>MIIYLISLISGIISGMGIGGGTILIPGLIIFLNVKQQIAQSVNLLIFVPTGIIALYSHIKQGNIEKESLSILIIFGIIGSIIGSFIAIFINSNLLRKLFGIFLFLMGAYEIYCSIISKKNKKNSLCKDETKIP</sequence>
<dbReference type="PANTHER" id="PTHR43483">
    <property type="entry name" value="MEMBRANE TRANSPORTER PROTEIN HI_0806-RELATED"/>
    <property type="match status" value="1"/>
</dbReference>
<dbReference type="InterPro" id="IPR002781">
    <property type="entry name" value="TM_pro_TauE-like"/>
</dbReference>
<dbReference type="Pfam" id="PF01925">
    <property type="entry name" value="TauE"/>
    <property type="match status" value="1"/>
</dbReference>
<reference evidence="6 7" key="1">
    <citation type="submission" date="2015-09" db="EMBL/GenBank/DDBJ databases">
        <title>Draft genome sequence of a Caloramator mitchellensis, a moderate thermophile from the Great Artesian Basin of Australia.</title>
        <authorList>
            <person name="Patel B.K."/>
        </authorList>
    </citation>
    <scope>NUCLEOTIDE SEQUENCE [LARGE SCALE GENOMIC DNA]</scope>
    <source>
        <strain evidence="6 7">VF08</strain>
    </source>
</reference>
<organism evidence="6 7">
    <name type="scientific">Caloramator mitchellensis</name>
    <dbReference type="NCBI Taxonomy" id="908809"/>
    <lineage>
        <taxon>Bacteria</taxon>
        <taxon>Bacillati</taxon>
        <taxon>Bacillota</taxon>
        <taxon>Clostridia</taxon>
        <taxon>Eubacteriales</taxon>
        <taxon>Clostridiaceae</taxon>
        <taxon>Caloramator</taxon>
    </lineage>
</organism>
<evidence type="ECO:0000256" key="3">
    <source>
        <dbReference type="ARBA" id="ARBA00022989"/>
    </source>
</evidence>
<dbReference type="GO" id="GO:0005886">
    <property type="term" value="C:plasma membrane"/>
    <property type="evidence" value="ECO:0007669"/>
    <property type="project" value="UniProtKB-SubCell"/>
</dbReference>
<keyword evidence="5" id="KW-1003">Cell membrane</keyword>
<evidence type="ECO:0000256" key="4">
    <source>
        <dbReference type="ARBA" id="ARBA00023136"/>
    </source>
</evidence>
<name>A0A0R3JYX1_CALMK</name>
<protein>
    <recommendedName>
        <fullName evidence="5">Probable membrane transporter protein</fullName>
    </recommendedName>
</protein>
<feature type="transmembrane region" description="Helical" evidence="5">
    <location>
        <begin position="98"/>
        <end position="117"/>
    </location>
</feature>
<comment type="caution">
    <text evidence="6">The sequence shown here is derived from an EMBL/GenBank/DDBJ whole genome shotgun (WGS) entry which is preliminary data.</text>
</comment>
<dbReference type="EMBL" id="LKHP01000003">
    <property type="protein sequence ID" value="KRQ87501.1"/>
    <property type="molecule type" value="Genomic_DNA"/>
</dbReference>
<evidence type="ECO:0000256" key="1">
    <source>
        <dbReference type="ARBA" id="ARBA00004141"/>
    </source>
</evidence>
<comment type="similarity">
    <text evidence="5">Belongs to the 4-toluene sulfonate uptake permease (TSUP) (TC 2.A.102) family.</text>
</comment>
<dbReference type="AlphaFoldDB" id="A0A0R3JYX1"/>
<evidence type="ECO:0000313" key="6">
    <source>
        <dbReference type="EMBL" id="KRQ87501.1"/>
    </source>
</evidence>
<keyword evidence="7" id="KW-1185">Reference proteome</keyword>
<dbReference type="OrthoDB" id="25340at2"/>
<keyword evidence="3 5" id="KW-1133">Transmembrane helix</keyword>
<dbReference type="PANTHER" id="PTHR43483:SF3">
    <property type="entry name" value="MEMBRANE TRANSPORTER PROTEIN HI_0806-RELATED"/>
    <property type="match status" value="1"/>
</dbReference>
<evidence type="ECO:0000256" key="2">
    <source>
        <dbReference type="ARBA" id="ARBA00022692"/>
    </source>
</evidence>
<dbReference type="PATRIC" id="fig|908809.3.peg.848"/>
<comment type="subcellular location">
    <subcellularLocation>
        <location evidence="5">Cell membrane</location>
        <topology evidence="5">Multi-pass membrane protein</topology>
    </subcellularLocation>
    <subcellularLocation>
        <location evidence="1">Membrane</location>
        <topology evidence="1">Multi-pass membrane protein</topology>
    </subcellularLocation>
</comment>
<feature type="transmembrane region" description="Helical" evidence="5">
    <location>
        <begin position="69"/>
        <end position="92"/>
    </location>
</feature>
<keyword evidence="2 5" id="KW-0812">Transmembrane</keyword>
<dbReference type="RefSeq" id="WP_057977415.1">
    <property type="nucleotide sequence ID" value="NZ_LKHP01000003.1"/>
</dbReference>
<feature type="transmembrane region" description="Helical" evidence="5">
    <location>
        <begin position="38"/>
        <end position="57"/>
    </location>
</feature>
<accession>A0A0R3JYX1</accession>
<dbReference type="STRING" id="908809.ABG79_00840"/>
<evidence type="ECO:0000313" key="7">
    <source>
        <dbReference type="Proteomes" id="UP000052015"/>
    </source>
</evidence>
<proteinExistence type="inferred from homology"/>
<feature type="transmembrane region" description="Helical" evidence="5">
    <location>
        <begin position="12"/>
        <end position="32"/>
    </location>
</feature>
<gene>
    <name evidence="6" type="ORF">ABG79_00840</name>
</gene>